<dbReference type="PANTHER" id="PTHR43685">
    <property type="entry name" value="GLYCOSYLTRANSFERASE"/>
    <property type="match status" value="1"/>
</dbReference>
<sequence length="337" mass="38547">MPKVTVLIPVYNRVRFIGDAIDSVLAQTFDDFELLLVDDGSTDGSQDTIRAHADPRIRLIENPRNLGIAATRNRGIEAARGEYLAFLDSDDRALPDRLARQVVFLDTHPDFAAVGSWIRWIDDSGATRGRTKRKAADPDQIAAERLFRSCLENSTATARTAVLKAYPHREDYRLGSDYDLWARIAADYRLAAIPQVLVERRQHDSQASDERNPDYKRWRLAIFADQLDALGIDFDDEDLEHHYVLRRMHKEAFRPDHAYLDWTESWFTRLREANAARGLYPEPAFSAALGAFWSKTCWFALPRLGPAALVRFIRSPLRATIWPGLREEARTRLRLGT</sequence>
<dbReference type="InterPro" id="IPR001173">
    <property type="entry name" value="Glyco_trans_2-like"/>
</dbReference>
<keyword evidence="2 5" id="KW-0328">Glycosyltransferase</keyword>
<dbReference type="EC" id="2.4.1.214" evidence="5"/>
<dbReference type="AlphaFoldDB" id="U2G4D2"/>
<feature type="domain" description="Glycosyltransferase 2-like" evidence="4">
    <location>
        <begin position="5"/>
        <end position="132"/>
    </location>
</feature>
<dbReference type="InterPro" id="IPR029044">
    <property type="entry name" value="Nucleotide-diphossugar_trans"/>
</dbReference>
<evidence type="ECO:0000313" key="6">
    <source>
        <dbReference type="Proteomes" id="UP000006242"/>
    </source>
</evidence>
<dbReference type="Pfam" id="PF00535">
    <property type="entry name" value="Glycos_transf_2"/>
    <property type="match status" value="1"/>
</dbReference>
<dbReference type="SUPFAM" id="SSF53448">
    <property type="entry name" value="Nucleotide-diphospho-sugar transferases"/>
    <property type="match status" value="1"/>
</dbReference>
<organism evidence="5 6">
    <name type="scientific">Salinisphaera shabanensis E1L3A</name>
    <dbReference type="NCBI Taxonomy" id="1033802"/>
    <lineage>
        <taxon>Bacteria</taxon>
        <taxon>Pseudomonadati</taxon>
        <taxon>Pseudomonadota</taxon>
        <taxon>Gammaproteobacteria</taxon>
        <taxon>Salinisphaerales</taxon>
        <taxon>Salinisphaeraceae</taxon>
        <taxon>Salinisphaera</taxon>
    </lineage>
</organism>
<evidence type="ECO:0000256" key="2">
    <source>
        <dbReference type="ARBA" id="ARBA00022676"/>
    </source>
</evidence>
<comment type="similarity">
    <text evidence="1">Belongs to the glycosyltransferase 2 family.</text>
</comment>
<evidence type="ECO:0000256" key="1">
    <source>
        <dbReference type="ARBA" id="ARBA00006739"/>
    </source>
</evidence>
<comment type="caution">
    <text evidence="5">The sequence shown here is derived from an EMBL/GenBank/DDBJ whole genome shotgun (WGS) entry which is preliminary data.</text>
</comment>
<dbReference type="Gene3D" id="3.90.550.10">
    <property type="entry name" value="Spore Coat Polysaccharide Biosynthesis Protein SpsA, Chain A"/>
    <property type="match status" value="1"/>
</dbReference>
<evidence type="ECO:0000256" key="3">
    <source>
        <dbReference type="ARBA" id="ARBA00022679"/>
    </source>
</evidence>
<accession>U2G4D2</accession>
<protein>
    <submittedName>
        <fullName evidence="5">Glycoprotein 3-alpha-L-fucosyltransferase</fullName>
        <ecNumber evidence="5">2.4.1.214</ecNumber>
    </submittedName>
</protein>
<dbReference type="PANTHER" id="PTHR43685:SF5">
    <property type="entry name" value="GLYCOSYLTRANSFERASE EPSE-RELATED"/>
    <property type="match status" value="1"/>
</dbReference>
<dbReference type="RefSeq" id="WP_006913148.1">
    <property type="nucleotide sequence ID" value="NZ_AFNV02000001.1"/>
</dbReference>
<dbReference type="GO" id="GO:0018392">
    <property type="term" value="F:glycoprotein 3-alpha-L-fucosyltransferase activity"/>
    <property type="evidence" value="ECO:0007669"/>
    <property type="project" value="UniProtKB-EC"/>
</dbReference>
<keyword evidence="6" id="KW-1185">Reference proteome</keyword>
<reference evidence="5 6" key="2">
    <citation type="journal article" date="2013" name="PLoS ONE">
        <title>INDIGO - INtegrated Data Warehouse of MIcrobial GenOmes with Examples from the Red Sea Extremophiles.</title>
        <authorList>
            <person name="Alam I."/>
            <person name="Antunes A."/>
            <person name="Kamau A.A."/>
            <person name="Ba Alawi W."/>
            <person name="Kalkatawi M."/>
            <person name="Stingl U."/>
            <person name="Bajic V.B."/>
        </authorList>
    </citation>
    <scope>NUCLEOTIDE SEQUENCE [LARGE SCALE GENOMIC DNA]</scope>
    <source>
        <strain evidence="5 6">E1L3A</strain>
    </source>
</reference>
<evidence type="ECO:0000313" key="5">
    <source>
        <dbReference type="EMBL" id="ERJ20938.1"/>
    </source>
</evidence>
<gene>
    <name evidence="5" type="ORF">SSPSH_000285</name>
</gene>
<dbReference type="STRING" id="1033802.SSPSH_000285"/>
<dbReference type="InterPro" id="IPR050834">
    <property type="entry name" value="Glycosyltransf_2"/>
</dbReference>
<keyword evidence="3 5" id="KW-0808">Transferase</keyword>
<dbReference type="eggNOG" id="COG1216">
    <property type="taxonomic scope" value="Bacteria"/>
</dbReference>
<evidence type="ECO:0000259" key="4">
    <source>
        <dbReference type="Pfam" id="PF00535"/>
    </source>
</evidence>
<dbReference type="Proteomes" id="UP000006242">
    <property type="component" value="Unassembled WGS sequence"/>
</dbReference>
<name>U2G4D2_9GAMM</name>
<proteinExistence type="inferred from homology"/>
<dbReference type="EMBL" id="AFNV02000001">
    <property type="protein sequence ID" value="ERJ20938.1"/>
    <property type="molecule type" value="Genomic_DNA"/>
</dbReference>
<reference evidence="5 6" key="1">
    <citation type="journal article" date="2011" name="J. Bacteriol.">
        <title>Genome sequence of Salinisphaera shabanensis, a gammaproteobacterium from the harsh, variable environment of the brine-seawater interface of the Shaban Deep in the Red Sea.</title>
        <authorList>
            <person name="Antunes A."/>
            <person name="Alam I."/>
            <person name="Bajic V.B."/>
            <person name="Stingl U."/>
        </authorList>
    </citation>
    <scope>NUCLEOTIDE SEQUENCE [LARGE SCALE GENOMIC DNA]</scope>
    <source>
        <strain evidence="5 6">E1L3A</strain>
    </source>
</reference>
<dbReference type="OrthoDB" id="5782309at2"/>